<dbReference type="OrthoDB" id="1925570at2759"/>
<protein>
    <submittedName>
        <fullName evidence="1">Uncharacterized protein</fullName>
    </submittedName>
</protein>
<evidence type="ECO:0000313" key="2">
    <source>
        <dbReference type="Proteomes" id="UP000653305"/>
    </source>
</evidence>
<gene>
    <name evidence="1" type="ORF">PHJA_001353200</name>
</gene>
<dbReference type="PANTHER" id="PTHR36074">
    <property type="entry name" value="ISOPENTENYL-DIPHOSPHATE DELTA-ISOMERASE"/>
    <property type="match status" value="1"/>
</dbReference>
<dbReference type="PANTHER" id="PTHR36074:SF1">
    <property type="entry name" value="ISOPENTENYL-DIPHOSPHATE DELTA-ISOMERASE"/>
    <property type="match status" value="1"/>
</dbReference>
<dbReference type="AlphaFoldDB" id="A0A830CCY2"/>
<sequence>MAAIAILDLLRRNPNFGCQTFSSKSIFSGASTAAAASFAITTPFAFGSLFGNGAPRISYCDAGTAALDEDYISSIRSASRNIFQHDGLNYTTKQYDIQLKPLFSAFYWKAFALTSVRSFLLFYLPLLEPRPPMDDFDDEEKPLDLVDPFKKSVKQIIRETSVITTRRVLERLAVHYVSQRMAWKLLKGHFLGVFASWVVQVGIDIYRFFSSISKPRDDNDAIDAFDIDVNNANYRAEQAEVLAKRLYGATVRCGASIIFASIGAGIGAILIRPSTGQWIGCTIGDLAGPVILAFCFEKFHLDL</sequence>
<accession>A0A830CCY2</accession>
<name>A0A830CCY2_9LAMI</name>
<dbReference type="Proteomes" id="UP000653305">
    <property type="component" value="Unassembled WGS sequence"/>
</dbReference>
<proteinExistence type="predicted"/>
<reference evidence="1" key="1">
    <citation type="submission" date="2020-07" db="EMBL/GenBank/DDBJ databases">
        <title>Ethylene signaling mediates host invasion by parasitic plants.</title>
        <authorList>
            <person name="Yoshida S."/>
        </authorList>
    </citation>
    <scope>NUCLEOTIDE SEQUENCE</scope>
    <source>
        <strain evidence="1">Okayama</strain>
    </source>
</reference>
<evidence type="ECO:0000313" key="1">
    <source>
        <dbReference type="EMBL" id="GFP92091.1"/>
    </source>
</evidence>
<keyword evidence="2" id="KW-1185">Reference proteome</keyword>
<comment type="caution">
    <text evidence="1">The sequence shown here is derived from an EMBL/GenBank/DDBJ whole genome shotgun (WGS) entry which is preliminary data.</text>
</comment>
<organism evidence="1 2">
    <name type="scientific">Phtheirospermum japonicum</name>
    <dbReference type="NCBI Taxonomy" id="374723"/>
    <lineage>
        <taxon>Eukaryota</taxon>
        <taxon>Viridiplantae</taxon>
        <taxon>Streptophyta</taxon>
        <taxon>Embryophyta</taxon>
        <taxon>Tracheophyta</taxon>
        <taxon>Spermatophyta</taxon>
        <taxon>Magnoliopsida</taxon>
        <taxon>eudicotyledons</taxon>
        <taxon>Gunneridae</taxon>
        <taxon>Pentapetalae</taxon>
        <taxon>asterids</taxon>
        <taxon>lamiids</taxon>
        <taxon>Lamiales</taxon>
        <taxon>Orobanchaceae</taxon>
        <taxon>Orobanchaceae incertae sedis</taxon>
        <taxon>Phtheirospermum</taxon>
    </lineage>
</organism>
<dbReference type="EMBL" id="BMAC01000267">
    <property type="protein sequence ID" value="GFP92091.1"/>
    <property type="molecule type" value="Genomic_DNA"/>
</dbReference>